<reference evidence="2" key="1">
    <citation type="journal article" date="2023" name="G3 (Bethesda)">
        <title>Whole genome assemblies of Zophobas morio and Tenebrio molitor.</title>
        <authorList>
            <person name="Kaur S."/>
            <person name="Stinson S.A."/>
            <person name="diCenzo G.C."/>
        </authorList>
    </citation>
    <scope>NUCLEOTIDE SEQUENCE</scope>
    <source>
        <strain evidence="2">QUZm001</strain>
    </source>
</reference>
<name>A0AA38IEF8_9CUCU</name>
<evidence type="ECO:0000313" key="3">
    <source>
        <dbReference type="Proteomes" id="UP001168821"/>
    </source>
</evidence>
<comment type="caution">
    <text evidence="2">The sequence shown here is derived from an EMBL/GenBank/DDBJ whole genome shotgun (WGS) entry which is preliminary data.</text>
</comment>
<proteinExistence type="predicted"/>
<feature type="region of interest" description="Disordered" evidence="1">
    <location>
        <begin position="80"/>
        <end position="99"/>
    </location>
</feature>
<organism evidence="2 3">
    <name type="scientific">Zophobas morio</name>
    <dbReference type="NCBI Taxonomy" id="2755281"/>
    <lineage>
        <taxon>Eukaryota</taxon>
        <taxon>Metazoa</taxon>
        <taxon>Ecdysozoa</taxon>
        <taxon>Arthropoda</taxon>
        <taxon>Hexapoda</taxon>
        <taxon>Insecta</taxon>
        <taxon>Pterygota</taxon>
        <taxon>Neoptera</taxon>
        <taxon>Endopterygota</taxon>
        <taxon>Coleoptera</taxon>
        <taxon>Polyphaga</taxon>
        <taxon>Cucujiformia</taxon>
        <taxon>Tenebrionidae</taxon>
        <taxon>Zophobas</taxon>
    </lineage>
</organism>
<gene>
    <name evidence="2" type="ORF">Zmor_012942</name>
</gene>
<accession>A0AA38IEF8</accession>
<protein>
    <submittedName>
        <fullName evidence="2">Uncharacterized protein</fullName>
    </submittedName>
</protein>
<keyword evidence="3" id="KW-1185">Reference proteome</keyword>
<sequence>MYYVLASCVTAIRTVFHQWSLLLWLFIRNPRLGSPLLTLFPFGRVKLRFTRPIEHMEIPRAFQVEAPGSQKCEFSAFRIGAGPDLSADSGGASRPREEE</sequence>
<evidence type="ECO:0000313" key="2">
    <source>
        <dbReference type="EMBL" id="KAJ3653704.1"/>
    </source>
</evidence>
<evidence type="ECO:0000256" key="1">
    <source>
        <dbReference type="SAM" id="MobiDB-lite"/>
    </source>
</evidence>
<dbReference type="EMBL" id="JALNTZ010000004">
    <property type="protein sequence ID" value="KAJ3653704.1"/>
    <property type="molecule type" value="Genomic_DNA"/>
</dbReference>
<dbReference type="AlphaFoldDB" id="A0AA38IEF8"/>
<dbReference type="Proteomes" id="UP001168821">
    <property type="component" value="Unassembled WGS sequence"/>
</dbReference>